<comment type="caution">
    <text evidence="1">The sequence shown here is derived from an EMBL/GenBank/DDBJ whole genome shotgun (WGS) entry which is preliminary data.</text>
</comment>
<dbReference type="AlphaFoldDB" id="A0A8X6TVU3"/>
<proteinExistence type="predicted"/>
<keyword evidence="2" id="KW-1185">Reference proteome</keyword>
<dbReference type="EMBL" id="BMAW01065886">
    <property type="protein sequence ID" value="GFT52308.1"/>
    <property type="molecule type" value="Genomic_DNA"/>
</dbReference>
<gene>
    <name evidence="1" type="ORF">NPIL_215481</name>
</gene>
<sequence length="113" mass="12820">MGEYVRVKIEPSQFDEEYVEQKRIWAGPYPSDREGIRGLPVFHLERVLHHQTVLPAPGCLERTRSPVPRSVDGVCSNIDEFCVRIQLASFLLPSGQKVSDMPANDGMDENHRS</sequence>
<organism evidence="1 2">
    <name type="scientific">Nephila pilipes</name>
    <name type="common">Giant wood spider</name>
    <name type="synonym">Nephila maculata</name>
    <dbReference type="NCBI Taxonomy" id="299642"/>
    <lineage>
        <taxon>Eukaryota</taxon>
        <taxon>Metazoa</taxon>
        <taxon>Ecdysozoa</taxon>
        <taxon>Arthropoda</taxon>
        <taxon>Chelicerata</taxon>
        <taxon>Arachnida</taxon>
        <taxon>Araneae</taxon>
        <taxon>Araneomorphae</taxon>
        <taxon>Entelegynae</taxon>
        <taxon>Araneoidea</taxon>
        <taxon>Nephilidae</taxon>
        <taxon>Nephila</taxon>
    </lineage>
</organism>
<reference evidence="1" key="1">
    <citation type="submission" date="2020-08" db="EMBL/GenBank/DDBJ databases">
        <title>Multicomponent nature underlies the extraordinary mechanical properties of spider dragline silk.</title>
        <authorList>
            <person name="Kono N."/>
            <person name="Nakamura H."/>
            <person name="Mori M."/>
            <person name="Yoshida Y."/>
            <person name="Ohtoshi R."/>
            <person name="Malay A.D."/>
            <person name="Moran D.A.P."/>
            <person name="Tomita M."/>
            <person name="Numata K."/>
            <person name="Arakawa K."/>
        </authorList>
    </citation>
    <scope>NUCLEOTIDE SEQUENCE</scope>
</reference>
<evidence type="ECO:0000313" key="1">
    <source>
        <dbReference type="EMBL" id="GFT52308.1"/>
    </source>
</evidence>
<protein>
    <submittedName>
        <fullName evidence="1">Uncharacterized protein</fullName>
    </submittedName>
</protein>
<dbReference type="Proteomes" id="UP000887013">
    <property type="component" value="Unassembled WGS sequence"/>
</dbReference>
<evidence type="ECO:0000313" key="2">
    <source>
        <dbReference type="Proteomes" id="UP000887013"/>
    </source>
</evidence>
<name>A0A8X6TVU3_NEPPI</name>
<accession>A0A8X6TVU3</accession>